<dbReference type="Gene3D" id="3.80.10.10">
    <property type="entry name" value="Ribonuclease Inhibitor"/>
    <property type="match status" value="2"/>
</dbReference>
<dbReference type="GO" id="GO:0031146">
    <property type="term" value="P:SCF-dependent proteasomal ubiquitin-dependent protein catabolic process"/>
    <property type="evidence" value="ECO:0007669"/>
    <property type="project" value="TreeGrafter"/>
</dbReference>
<protein>
    <recommendedName>
        <fullName evidence="2">DNA repair protein rhp7 treble clef domain-containing protein</fullName>
    </recommendedName>
</protein>
<evidence type="ECO:0000256" key="1">
    <source>
        <dbReference type="SAM" id="MobiDB-lite"/>
    </source>
</evidence>
<reference evidence="3" key="1">
    <citation type="journal article" date="2023" name="Mol. Phylogenet. Evol.">
        <title>Genome-scale phylogeny and comparative genomics of the fungal order Sordariales.</title>
        <authorList>
            <person name="Hensen N."/>
            <person name="Bonometti L."/>
            <person name="Westerberg I."/>
            <person name="Brannstrom I.O."/>
            <person name="Guillou S."/>
            <person name="Cros-Aarteil S."/>
            <person name="Calhoun S."/>
            <person name="Haridas S."/>
            <person name="Kuo A."/>
            <person name="Mondo S."/>
            <person name="Pangilinan J."/>
            <person name="Riley R."/>
            <person name="LaButti K."/>
            <person name="Andreopoulos B."/>
            <person name="Lipzen A."/>
            <person name="Chen C."/>
            <person name="Yan M."/>
            <person name="Daum C."/>
            <person name="Ng V."/>
            <person name="Clum A."/>
            <person name="Steindorff A."/>
            <person name="Ohm R.A."/>
            <person name="Martin F."/>
            <person name="Silar P."/>
            <person name="Natvig D.O."/>
            <person name="Lalanne C."/>
            <person name="Gautier V."/>
            <person name="Ament-Velasquez S.L."/>
            <person name="Kruys A."/>
            <person name="Hutchinson M.I."/>
            <person name="Powell A.J."/>
            <person name="Barry K."/>
            <person name="Miller A.N."/>
            <person name="Grigoriev I.V."/>
            <person name="Debuchy R."/>
            <person name="Gladieux P."/>
            <person name="Hiltunen Thoren M."/>
            <person name="Johannesson H."/>
        </authorList>
    </citation>
    <scope>NUCLEOTIDE SEQUENCE</scope>
    <source>
        <strain evidence="3">CBS 892.96</strain>
    </source>
</reference>
<feature type="region of interest" description="Disordered" evidence="1">
    <location>
        <begin position="67"/>
        <end position="136"/>
    </location>
</feature>
<evidence type="ECO:0000313" key="3">
    <source>
        <dbReference type="EMBL" id="KAK4175741.1"/>
    </source>
</evidence>
<reference evidence="3" key="2">
    <citation type="submission" date="2023-05" db="EMBL/GenBank/DDBJ databases">
        <authorList>
            <consortium name="Lawrence Berkeley National Laboratory"/>
            <person name="Steindorff A."/>
            <person name="Hensen N."/>
            <person name="Bonometti L."/>
            <person name="Westerberg I."/>
            <person name="Brannstrom I.O."/>
            <person name="Guillou S."/>
            <person name="Cros-Aarteil S."/>
            <person name="Calhoun S."/>
            <person name="Haridas S."/>
            <person name="Kuo A."/>
            <person name="Mondo S."/>
            <person name="Pangilinan J."/>
            <person name="Riley R."/>
            <person name="Labutti K."/>
            <person name="Andreopoulos B."/>
            <person name="Lipzen A."/>
            <person name="Chen C."/>
            <person name="Yanf M."/>
            <person name="Daum C."/>
            <person name="Ng V."/>
            <person name="Clum A."/>
            <person name="Ohm R."/>
            <person name="Martin F."/>
            <person name="Silar P."/>
            <person name="Natvig D."/>
            <person name="Lalanne C."/>
            <person name="Gautier V."/>
            <person name="Ament-Velasquez S.L."/>
            <person name="Kruys A."/>
            <person name="Hutchinson M.I."/>
            <person name="Powell A.J."/>
            <person name="Barry K."/>
            <person name="Miller A.N."/>
            <person name="Grigoriev I.V."/>
            <person name="Debuchy R."/>
            <person name="Gladieux P."/>
            <person name="Thoren M.H."/>
            <person name="Johannesson H."/>
        </authorList>
    </citation>
    <scope>NUCLEOTIDE SEQUENCE</scope>
    <source>
        <strain evidence="3">CBS 892.96</strain>
    </source>
</reference>
<organism evidence="3 4">
    <name type="scientific">Triangularia setosa</name>
    <dbReference type="NCBI Taxonomy" id="2587417"/>
    <lineage>
        <taxon>Eukaryota</taxon>
        <taxon>Fungi</taxon>
        <taxon>Dikarya</taxon>
        <taxon>Ascomycota</taxon>
        <taxon>Pezizomycotina</taxon>
        <taxon>Sordariomycetes</taxon>
        <taxon>Sordariomycetidae</taxon>
        <taxon>Sordariales</taxon>
        <taxon>Podosporaceae</taxon>
        <taxon>Triangularia</taxon>
    </lineage>
</organism>
<dbReference type="PANTHER" id="PTHR13318">
    <property type="entry name" value="PARTNER OF PAIRED, ISOFORM B-RELATED"/>
    <property type="match status" value="1"/>
</dbReference>
<dbReference type="Pfam" id="PF23550">
    <property type="entry name" value="zf_Tbcl_Rhp7"/>
    <property type="match status" value="1"/>
</dbReference>
<dbReference type="PANTHER" id="PTHR13318:SF190">
    <property type="entry name" value="PARTNER OF PAIRED, ISOFORM B"/>
    <property type="match status" value="1"/>
</dbReference>
<dbReference type="FunFam" id="3.80.10.10:FF:000601">
    <property type="entry name" value="DNA repair protein Rad7, protein"/>
    <property type="match status" value="1"/>
</dbReference>
<feature type="compositionally biased region" description="Basic and acidic residues" evidence="1">
    <location>
        <begin position="102"/>
        <end position="118"/>
    </location>
</feature>
<dbReference type="SUPFAM" id="SSF52047">
    <property type="entry name" value="RNI-like"/>
    <property type="match status" value="1"/>
</dbReference>
<proteinExistence type="predicted"/>
<dbReference type="SMART" id="SM00367">
    <property type="entry name" value="LRR_CC"/>
    <property type="match status" value="3"/>
</dbReference>
<dbReference type="AlphaFoldDB" id="A0AAN6W7E8"/>
<comment type="caution">
    <text evidence="3">The sequence shown here is derived from an EMBL/GenBank/DDBJ whole genome shotgun (WGS) entry which is preliminary data.</text>
</comment>
<dbReference type="InterPro" id="IPR056451">
    <property type="entry name" value="Znf_Tbcl_Rhp7"/>
</dbReference>
<feature type="domain" description="DNA repair protein rhp7 treble clef" evidence="2">
    <location>
        <begin position="152"/>
        <end position="190"/>
    </location>
</feature>
<dbReference type="InterPro" id="IPR006553">
    <property type="entry name" value="Leu-rich_rpt_Cys-con_subtyp"/>
</dbReference>
<dbReference type="InterPro" id="IPR032675">
    <property type="entry name" value="LRR_dom_sf"/>
</dbReference>
<evidence type="ECO:0000259" key="2">
    <source>
        <dbReference type="Pfam" id="PF23550"/>
    </source>
</evidence>
<accession>A0AAN6W7E8</accession>
<feature type="region of interest" description="Disordered" evidence="1">
    <location>
        <begin position="1"/>
        <end position="20"/>
    </location>
</feature>
<feature type="compositionally biased region" description="Basic residues" evidence="1">
    <location>
        <begin position="119"/>
        <end position="128"/>
    </location>
</feature>
<dbReference type="Proteomes" id="UP001302321">
    <property type="component" value="Unassembled WGS sequence"/>
</dbReference>
<feature type="region of interest" description="Disordered" evidence="1">
    <location>
        <begin position="187"/>
        <end position="208"/>
    </location>
</feature>
<gene>
    <name evidence="3" type="ORF">QBC36DRAFT_189187</name>
</gene>
<name>A0AAN6W7E8_9PEZI</name>
<keyword evidence="4" id="KW-1185">Reference proteome</keyword>
<dbReference type="GO" id="GO:0019005">
    <property type="term" value="C:SCF ubiquitin ligase complex"/>
    <property type="evidence" value="ECO:0007669"/>
    <property type="project" value="TreeGrafter"/>
</dbReference>
<sequence>MRDRSRQTRTAGRRIMGPQSALTDFLASHNISANQIRLDAEARRRAAAQDNPEGQADATQQLLDEQAQFDTPPPGPEANEAAVVSAGRSTRGRSAAQAVAEAEERKKGNEKKAIDKIKASKKFQKRKRDAGGSDDEDDIIRTLFNERAKPLPGQMENCAICDKRFTVTPYSRNAPDGGLVCTPCGKELAKDDPTPKKKPKRTSGGAVGIRRQAQSKILDGTYNVGGKSLMSLCIETLAKNIDLAEDLGDLPGPIVDKIARKLSKHRLLNPTTLSLFLQPSSQEVLVYDGAKLSADDFYRIFHSVPSLKKLKVRNAIHFKDEVVDYLTTRNITLEDLYLHGSNLISEGKWIEYLQKKGEPLQSLRVYWTDKHFTDAVLAAIPTSCSNLTRLKVCHNQAVTGEGLSHIAKITTLRHLSLDLREAIHPDVYIKLLASIGPQLETLSLTRVSELDNTVLDAIHTHCRSLKKLRITDSELMTDAGFARLFTPDWSNPGLVFVDLQKCRQLESTKPRENPDSIGLCGEGFKALMAHSGRTLRHLNVHGCRHIASHAFEEVFSADKTYESMYKMEISFCEEVTDFVVGSIFRSCPNLRELNVFGCMKVKDVRVPRGKILVGVPNARGMVIEGDED</sequence>
<dbReference type="EMBL" id="MU866222">
    <property type="protein sequence ID" value="KAK4175741.1"/>
    <property type="molecule type" value="Genomic_DNA"/>
</dbReference>
<evidence type="ECO:0000313" key="4">
    <source>
        <dbReference type="Proteomes" id="UP001302321"/>
    </source>
</evidence>